<organism evidence="3 4">
    <name type="scientific">Massilia violaceinigra</name>
    <dbReference type="NCBI Taxonomy" id="2045208"/>
    <lineage>
        <taxon>Bacteria</taxon>
        <taxon>Pseudomonadati</taxon>
        <taxon>Pseudomonadota</taxon>
        <taxon>Betaproteobacteria</taxon>
        <taxon>Burkholderiales</taxon>
        <taxon>Oxalobacteraceae</taxon>
        <taxon>Telluria group</taxon>
        <taxon>Massilia</taxon>
    </lineage>
</organism>
<evidence type="ECO:0000313" key="4">
    <source>
        <dbReference type="Proteomes" id="UP000229897"/>
    </source>
</evidence>
<keyword evidence="2" id="KW-0472">Membrane</keyword>
<evidence type="ECO:0000256" key="1">
    <source>
        <dbReference type="SAM" id="MobiDB-lite"/>
    </source>
</evidence>
<dbReference type="Proteomes" id="UP000229897">
    <property type="component" value="Chromosome"/>
</dbReference>
<dbReference type="AlphaFoldDB" id="A0A2D2DNS6"/>
<dbReference type="RefSeq" id="WP_099877786.1">
    <property type="nucleotide sequence ID" value="NZ_CP024608.1"/>
</dbReference>
<evidence type="ECO:0000256" key="2">
    <source>
        <dbReference type="SAM" id="Phobius"/>
    </source>
</evidence>
<accession>A0A2D2DNS6</accession>
<feature type="transmembrane region" description="Helical" evidence="2">
    <location>
        <begin position="48"/>
        <end position="67"/>
    </location>
</feature>
<keyword evidence="2" id="KW-1133">Transmembrane helix</keyword>
<protein>
    <submittedName>
        <fullName evidence="3">Uncharacterized protein</fullName>
    </submittedName>
</protein>
<evidence type="ECO:0000313" key="3">
    <source>
        <dbReference type="EMBL" id="ATQ76599.1"/>
    </source>
</evidence>
<feature type="region of interest" description="Disordered" evidence="1">
    <location>
        <begin position="74"/>
        <end position="94"/>
    </location>
</feature>
<dbReference type="EMBL" id="CP024608">
    <property type="protein sequence ID" value="ATQ76599.1"/>
    <property type="molecule type" value="Genomic_DNA"/>
</dbReference>
<gene>
    <name evidence="3" type="ORF">CR152_20320</name>
</gene>
<sequence length="94" mass="10714">MGEVFLPYIFVLNDERRMSKDDFLGWTGLLSVIAGLMMLLMTFDRPGWEWQAGGALLVLIGILLIWYGRRRRSDEYGDDRDLAGLDDVSNLDGD</sequence>
<keyword evidence="2" id="KW-0812">Transmembrane</keyword>
<keyword evidence="4" id="KW-1185">Reference proteome</keyword>
<reference evidence="3" key="1">
    <citation type="submission" date="2017-10" db="EMBL/GenBank/DDBJ databases">
        <title>Massilia psychrophilum sp. nov., a novel purple-pigmented bacterium isolated from Tianshan glacier, Xinjiang Municipality, China.</title>
        <authorList>
            <person name="Wang H."/>
        </authorList>
    </citation>
    <scope>NUCLEOTIDE SEQUENCE [LARGE SCALE GENOMIC DNA]</scope>
    <source>
        <strain evidence="3">B2</strain>
    </source>
</reference>
<name>A0A2D2DNS6_9BURK</name>
<dbReference type="KEGG" id="mass:CR152_20320"/>
<feature type="transmembrane region" description="Helical" evidence="2">
    <location>
        <begin position="23"/>
        <end position="42"/>
    </location>
</feature>
<feature type="compositionally biased region" description="Basic and acidic residues" evidence="1">
    <location>
        <begin position="74"/>
        <end position="83"/>
    </location>
</feature>
<proteinExistence type="predicted"/>